<organism evidence="8">
    <name type="scientific">hydrothermal vent metagenome</name>
    <dbReference type="NCBI Taxonomy" id="652676"/>
    <lineage>
        <taxon>unclassified sequences</taxon>
        <taxon>metagenomes</taxon>
        <taxon>ecological metagenomes</taxon>
    </lineage>
</organism>
<dbReference type="EMBL" id="UOFT01000001">
    <property type="protein sequence ID" value="VAW90944.1"/>
    <property type="molecule type" value="Genomic_DNA"/>
</dbReference>
<dbReference type="Pfam" id="PF05140">
    <property type="entry name" value="ResB"/>
    <property type="match status" value="1"/>
</dbReference>
<keyword evidence="4 6" id="KW-1133">Transmembrane helix</keyword>
<evidence type="ECO:0000256" key="3">
    <source>
        <dbReference type="ARBA" id="ARBA00022748"/>
    </source>
</evidence>
<gene>
    <name evidence="8" type="ORF">MNBD_GAMMA23-1558</name>
</gene>
<evidence type="ECO:0000256" key="5">
    <source>
        <dbReference type="ARBA" id="ARBA00023136"/>
    </source>
</evidence>
<name>A0A3B1AB47_9ZZZZ</name>
<evidence type="ECO:0000259" key="7">
    <source>
        <dbReference type="Pfam" id="PF05140"/>
    </source>
</evidence>
<evidence type="ECO:0000256" key="2">
    <source>
        <dbReference type="ARBA" id="ARBA00022692"/>
    </source>
</evidence>
<protein>
    <submittedName>
        <fullName evidence="8">Cytochrome c-type biogenesis protein Ccs1/ResB</fullName>
    </submittedName>
</protein>
<dbReference type="AlphaFoldDB" id="A0A3B1AB47"/>
<dbReference type="GO" id="GO:0017004">
    <property type="term" value="P:cytochrome complex assembly"/>
    <property type="evidence" value="ECO:0007669"/>
    <property type="project" value="UniProtKB-KW"/>
</dbReference>
<keyword evidence="2 6" id="KW-0812">Transmembrane</keyword>
<feature type="domain" description="ResB-like" evidence="7">
    <location>
        <begin position="26"/>
        <end position="665"/>
    </location>
</feature>
<comment type="subcellular location">
    <subcellularLocation>
        <location evidence="1">Membrane</location>
        <topology evidence="1">Multi-pass membrane protein</topology>
    </subcellularLocation>
</comment>
<dbReference type="InterPro" id="IPR007816">
    <property type="entry name" value="ResB-like_domain"/>
</dbReference>
<dbReference type="GO" id="GO:0016020">
    <property type="term" value="C:membrane"/>
    <property type="evidence" value="ECO:0007669"/>
    <property type="project" value="UniProtKB-SubCell"/>
</dbReference>
<evidence type="ECO:0000313" key="8">
    <source>
        <dbReference type="EMBL" id="VAW90944.1"/>
    </source>
</evidence>
<dbReference type="PANTHER" id="PTHR31566:SF0">
    <property type="entry name" value="CYTOCHROME C BIOGENESIS PROTEIN CCS1, CHLOROPLASTIC"/>
    <property type="match status" value="1"/>
</dbReference>
<feature type="transmembrane region" description="Helical" evidence="6">
    <location>
        <begin position="610"/>
        <end position="629"/>
    </location>
</feature>
<evidence type="ECO:0000256" key="6">
    <source>
        <dbReference type="SAM" id="Phobius"/>
    </source>
</evidence>
<sequence length="680" mass="77222">MNTTQPQQAHRQPSNKSILLEFLGSMNLAISILVVLAIASIIGTVLQQNQPYNDYIIKFGPFWHEFFSNIGLYDVYSAVWFLILLGFLVLSTSVCVYRNTPTMLREMRQFRLHAKAKSLKSMKHAVVWQAETQQVTAEHLIQKTKLYLGQFGFQLRDEVFDNHHTLVAKRGGINRIGYILTHVGIVIICIGGLIDGNLSLKVKEWLGDVKIETRDILAKDVPAISRLKPDDSLSFRGSITLPEGSSSDFIFLNVRDGYLVQELPFAVELKNFRVEHYESGQPKSFESDLIIHDKERETFEATIAVNYPLIYRGYAIYQASFGDGGTQLNLVARPFFPEPLGSQEIQRIKLKGEINKKTTIDTLQGKYILEFEDFKKFNVFPNEDKNISKQFVNYGASIVFKARDESGQAREFVNYMSPIKLEGRYFYLTGMRETVSDDFKYLHIPVDANATMERFFKFHAILNDDKRILQMAMAAVDSAVSNKDKNNAQMQQKVATAMVRLVGLFRKGGYVAIDNDIQSKVPKDKQPAIAKAYMGVLQTALENMYLLVLREEGIDVNKGISDTDGVFFEDAVSALAGLGFYGTPFYLELVDFEHREASGLQIARAPGKNIVYLGCLLLIIGIFMMFYIAQQRFWLMVVKAEGAGKMELIFAGSTNRNEFGFNKRYRHFAEQLKALLLDYK</sequence>
<keyword evidence="5 6" id="KW-0472">Membrane</keyword>
<reference evidence="8" key="1">
    <citation type="submission" date="2018-06" db="EMBL/GenBank/DDBJ databases">
        <authorList>
            <person name="Zhirakovskaya E."/>
        </authorList>
    </citation>
    <scope>NUCLEOTIDE SEQUENCE</scope>
</reference>
<evidence type="ECO:0000256" key="4">
    <source>
        <dbReference type="ARBA" id="ARBA00022989"/>
    </source>
</evidence>
<accession>A0A3B1AB47</accession>
<dbReference type="PANTHER" id="PTHR31566">
    <property type="entry name" value="CYTOCHROME C BIOGENESIS PROTEIN CCS1, CHLOROPLASTIC"/>
    <property type="match status" value="1"/>
</dbReference>
<proteinExistence type="predicted"/>
<feature type="transmembrane region" description="Helical" evidence="6">
    <location>
        <begin position="176"/>
        <end position="194"/>
    </location>
</feature>
<keyword evidence="3" id="KW-0201">Cytochrome c-type biogenesis</keyword>
<evidence type="ECO:0000256" key="1">
    <source>
        <dbReference type="ARBA" id="ARBA00004141"/>
    </source>
</evidence>
<dbReference type="InterPro" id="IPR023494">
    <property type="entry name" value="Cyt_c_bgen_Ccs1/CcsB/ResB"/>
</dbReference>
<feature type="transmembrane region" description="Helical" evidence="6">
    <location>
        <begin position="20"/>
        <end position="46"/>
    </location>
</feature>
<feature type="transmembrane region" description="Helical" evidence="6">
    <location>
        <begin position="75"/>
        <end position="97"/>
    </location>
</feature>